<sequence length="255" mass="28701">MMTPICKGRYRARLAETPEDLRAAQRLRWLCFHGRNGAPDDGAQLDADALDPECSHMLVEELETGRLVCTFRFLPLTDGSQIARSYSAQFYDLDALSRFDGPMVEMGRFCMDPATHDPDIVRIAWAAMTRFVEEGGIEMLFGCSSFTGCEPGVHAEAFAMLKDRHLAPRRWWPRVKAPRVFRFARALRRHTADPKQAMAAMPPLLRSYLAMGGWVSDHAVVDPVLRTMHVFTGVEIRAIPPARKRMLAALLDGAR</sequence>
<name>A0A1G5GHU9_9RHOB</name>
<evidence type="ECO:0000256" key="6">
    <source>
        <dbReference type="ARBA" id="ARBA00038095"/>
    </source>
</evidence>
<keyword evidence="5 11" id="KW-0012">Acyltransferase</keyword>
<dbReference type="EMBL" id="FMVT01000005">
    <property type="protein sequence ID" value="SCY50927.1"/>
    <property type="molecule type" value="Genomic_DNA"/>
</dbReference>
<gene>
    <name evidence="11" type="ORF">SAMN05660710_01768</name>
</gene>
<reference evidence="11 12" key="1">
    <citation type="submission" date="2016-10" db="EMBL/GenBank/DDBJ databases">
        <authorList>
            <person name="de Groot N.N."/>
        </authorList>
    </citation>
    <scope>NUCLEOTIDE SEQUENCE [LARGE SCALE GENOMIC DNA]</scope>
    <source>
        <strain evidence="11 12">CGMCC 1.8925</strain>
    </source>
</reference>
<evidence type="ECO:0000256" key="8">
    <source>
        <dbReference type="ARBA" id="ARBA00039866"/>
    </source>
</evidence>
<dbReference type="Proteomes" id="UP000199502">
    <property type="component" value="Unassembled WGS sequence"/>
</dbReference>
<accession>A0A1G5GHU9</accession>
<dbReference type="STRING" id="336292.SAMN05660710_01768"/>
<dbReference type="Pfam" id="PF13444">
    <property type="entry name" value="Acetyltransf_5"/>
    <property type="match status" value="1"/>
</dbReference>
<dbReference type="PANTHER" id="PTHR37323:SF1">
    <property type="entry name" value="L-ORNITHINE N(ALPHA)-ACYLTRANSFERASE"/>
    <property type="match status" value="1"/>
</dbReference>
<evidence type="ECO:0000313" key="11">
    <source>
        <dbReference type="EMBL" id="SCY50927.1"/>
    </source>
</evidence>
<evidence type="ECO:0000256" key="9">
    <source>
        <dbReference type="ARBA" id="ARBA00045724"/>
    </source>
</evidence>
<keyword evidence="3 11" id="KW-0808">Transferase</keyword>
<evidence type="ECO:0000256" key="7">
    <source>
        <dbReference type="ARBA" id="ARBA00039058"/>
    </source>
</evidence>
<dbReference type="AlphaFoldDB" id="A0A1G5GHU9"/>
<evidence type="ECO:0000256" key="3">
    <source>
        <dbReference type="ARBA" id="ARBA00022679"/>
    </source>
</evidence>
<evidence type="ECO:0000256" key="10">
    <source>
        <dbReference type="ARBA" id="ARBA00047785"/>
    </source>
</evidence>
<dbReference type="GO" id="GO:0043810">
    <property type="term" value="F:ornithine-acyl [acyl carrier protein] N-acyltransferase activity"/>
    <property type="evidence" value="ECO:0007669"/>
    <property type="project" value="UniProtKB-EC"/>
</dbReference>
<keyword evidence="4" id="KW-0443">Lipid metabolism</keyword>
<proteinExistence type="inferred from homology"/>
<keyword evidence="2" id="KW-0444">Lipid biosynthesis</keyword>
<evidence type="ECO:0000256" key="2">
    <source>
        <dbReference type="ARBA" id="ARBA00022516"/>
    </source>
</evidence>
<evidence type="ECO:0000313" key="12">
    <source>
        <dbReference type="Proteomes" id="UP000199502"/>
    </source>
</evidence>
<evidence type="ECO:0000256" key="5">
    <source>
        <dbReference type="ARBA" id="ARBA00023315"/>
    </source>
</evidence>
<dbReference type="InterPro" id="IPR016181">
    <property type="entry name" value="Acyl_CoA_acyltransferase"/>
</dbReference>
<comment type="catalytic activity">
    <reaction evidence="10">
        <text>a (3R)-hydroxyacyl-[ACP] + L-ornithine = a lyso-ornithine lipid + holo-[ACP] + H(+)</text>
        <dbReference type="Rhea" id="RHEA:20633"/>
        <dbReference type="Rhea" id="RHEA-COMP:9685"/>
        <dbReference type="Rhea" id="RHEA-COMP:9945"/>
        <dbReference type="ChEBI" id="CHEBI:15378"/>
        <dbReference type="ChEBI" id="CHEBI:46911"/>
        <dbReference type="ChEBI" id="CHEBI:64479"/>
        <dbReference type="ChEBI" id="CHEBI:78827"/>
        <dbReference type="ChEBI" id="CHEBI:138482"/>
        <dbReference type="EC" id="2.3.2.30"/>
    </reaction>
    <physiologicalReaction direction="left-to-right" evidence="10">
        <dbReference type="Rhea" id="RHEA:20634"/>
    </physiologicalReaction>
</comment>
<dbReference type="InterPro" id="IPR052351">
    <property type="entry name" value="Ornithine_N-alpha-AT"/>
</dbReference>
<keyword evidence="12" id="KW-1185">Reference proteome</keyword>
<comment type="function">
    <text evidence="9">Catalyzes the first step in the biosynthesis of ornithine lipids, which are phosphorus-free membrane lipids. Catalyzes the 3-hydroxyacyl-acyl carrier protein-dependent acylation of ornithine to form lyso-ornithine lipid (LOL).</text>
</comment>
<evidence type="ECO:0000256" key="1">
    <source>
        <dbReference type="ARBA" id="ARBA00005189"/>
    </source>
</evidence>
<dbReference type="Gene3D" id="3.40.630.30">
    <property type="match status" value="1"/>
</dbReference>
<comment type="similarity">
    <text evidence="6">Belongs to the acetyltransferase family. OlsB subfamily.</text>
</comment>
<comment type="pathway">
    <text evidence="1">Lipid metabolism.</text>
</comment>
<dbReference type="GO" id="GO:0006629">
    <property type="term" value="P:lipid metabolic process"/>
    <property type="evidence" value="ECO:0007669"/>
    <property type="project" value="UniProtKB-KW"/>
</dbReference>
<dbReference type="PANTHER" id="PTHR37323">
    <property type="entry name" value="GCN5-RELATED N-ACETYLTRANSFERASE"/>
    <property type="match status" value="1"/>
</dbReference>
<organism evidence="11 12">
    <name type="scientific">Paracoccus tibetensis</name>
    <dbReference type="NCBI Taxonomy" id="336292"/>
    <lineage>
        <taxon>Bacteria</taxon>
        <taxon>Pseudomonadati</taxon>
        <taxon>Pseudomonadota</taxon>
        <taxon>Alphaproteobacteria</taxon>
        <taxon>Rhodobacterales</taxon>
        <taxon>Paracoccaceae</taxon>
        <taxon>Paracoccus</taxon>
    </lineage>
</organism>
<protein>
    <recommendedName>
        <fullName evidence="8">L-ornithine N(alpha)-acyltransferase</fullName>
        <ecNumber evidence="7">2.3.2.30</ecNumber>
    </recommendedName>
</protein>
<dbReference type="SUPFAM" id="SSF55729">
    <property type="entry name" value="Acyl-CoA N-acyltransferases (Nat)"/>
    <property type="match status" value="1"/>
</dbReference>
<dbReference type="EC" id="2.3.2.30" evidence="7"/>
<evidence type="ECO:0000256" key="4">
    <source>
        <dbReference type="ARBA" id="ARBA00023098"/>
    </source>
</evidence>